<organism evidence="1">
    <name type="scientific">Tetraselmis sp. GSL018</name>
    <dbReference type="NCBI Taxonomy" id="582737"/>
    <lineage>
        <taxon>Eukaryota</taxon>
        <taxon>Viridiplantae</taxon>
        <taxon>Chlorophyta</taxon>
        <taxon>core chlorophytes</taxon>
        <taxon>Chlorodendrophyceae</taxon>
        <taxon>Chlorodendrales</taxon>
        <taxon>Chlorodendraceae</taxon>
        <taxon>Tetraselmis</taxon>
    </lineage>
</organism>
<evidence type="ECO:0000313" key="1">
    <source>
        <dbReference type="EMBL" id="JAC84459.1"/>
    </source>
</evidence>
<dbReference type="AlphaFoldDB" id="A0A061SN07"/>
<gene>
    <name evidence="1" type="ORF">TSPGSL018_922</name>
</gene>
<accession>A0A061SN07</accession>
<protein>
    <submittedName>
        <fullName evidence="1">Uncharacterized protein</fullName>
    </submittedName>
</protein>
<proteinExistence type="predicted"/>
<name>A0A061SN07_9CHLO</name>
<sequence>MNQRASAQMLFGGCFLCMYFHICMAARKIERTTSLNSESGLSHDVDRWITKMFKLEDDTPSTARSLKPPLPLCFSGREDLGKVLKGGIQVGAPPKGDPFPAAELRHFPYASHSHCNEMTQPLQFKADDCELPAFDPETFVHLIRGHRLVFWGDSVTRQFFFYVTLRLERYQIHESYDGPGKSSKLPLADPKVCTLKTPGDDGLSLGTECFELQHKDLVESKACFHYLDEDTAICYIRAEDEVVDDRNVVYWNGLKPTDIVFANTGLHHNSRVKFRSCHKSFTSLIKYQLKRRPLPLILWRDTSAQHFEGGEGGNYPPSRSSYLRHIVPGEFKCSSHSFEEMRGNDWRNMLLNTEGFMTDGFKMDLPIMRVWNITSMSSELHPVTLETSRTEEGHAIADCTHFCPSYGGMYEIWSTVLHNILRAAQPLSETLKIKYHAVDLEYGNEIRRAKAEEAKERLFWLPNSTMAETSEDSSAETA</sequence>
<reference evidence="1" key="1">
    <citation type="submission" date="2014-05" db="EMBL/GenBank/DDBJ databases">
        <title>The transcriptome of the halophilic microalga Tetraselmis sp. GSL018 isolated from the Great Salt Lake, Utah.</title>
        <authorList>
            <person name="Jinkerson R.E."/>
            <person name="D'Adamo S."/>
            <person name="Posewitz M.C."/>
        </authorList>
    </citation>
    <scope>NUCLEOTIDE SEQUENCE</scope>
    <source>
        <strain evidence="1">GSL018</strain>
    </source>
</reference>
<dbReference type="EMBL" id="GBEZ01000428">
    <property type="protein sequence ID" value="JAC84459.1"/>
    <property type="molecule type" value="Transcribed_RNA"/>
</dbReference>